<dbReference type="PANTHER" id="PTHR13906:SF4">
    <property type="entry name" value="LYSOPHOSPHOLIPID ACYLTRANSFERASE 6"/>
    <property type="match status" value="1"/>
</dbReference>
<keyword evidence="5 7" id="KW-0472">Membrane</keyword>
<keyword evidence="2" id="KW-0808">Transferase</keyword>
<evidence type="ECO:0000256" key="5">
    <source>
        <dbReference type="ARBA" id="ARBA00023136"/>
    </source>
</evidence>
<dbReference type="Proteomes" id="UP000332933">
    <property type="component" value="Unassembled WGS sequence"/>
</dbReference>
<evidence type="ECO:0000313" key="10">
    <source>
        <dbReference type="Proteomes" id="UP000332933"/>
    </source>
</evidence>
<protein>
    <submittedName>
        <fullName evidence="9">Aste57867_8672 protein</fullName>
    </submittedName>
</protein>
<dbReference type="GO" id="GO:0030258">
    <property type="term" value="P:lipid modification"/>
    <property type="evidence" value="ECO:0007669"/>
    <property type="project" value="TreeGrafter"/>
</dbReference>
<evidence type="ECO:0000256" key="1">
    <source>
        <dbReference type="ARBA" id="ARBA00004141"/>
    </source>
</evidence>
<feature type="transmembrane region" description="Helical" evidence="7">
    <location>
        <begin position="441"/>
        <end position="464"/>
    </location>
</feature>
<evidence type="ECO:0000313" key="9">
    <source>
        <dbReference type="EMBL" id="VFT85558.1"/>
    </source>
</evidence>
<keyword evidence="3 7" id="KW-0812">Transmembrane</keyword>
<evidence type="ECO:0000256" key="2">
    <source>
        <dbReference type="ARBA" id="ARBA00022679"/>
    </source>
</evidence>
<evidence type="ECO:0000256" key="7">
    <source>
        <dbReference type="SAM" id="Phobius"/>
    </source>
</evidence>
<accession>A0A485KL35</accession>
<proteinExistence type="predicted"/>
<feature type="transmembrane region" description="Helical" evidence="7">
    <location>
        <begin position="209"/>
        <end position="230"/>
    </location>
</feature>
<reference evidence="9 10" key="1">
    <citation type="submission" date="2019-03" db="EMBL/GenBank/DDBJ databases">
        <authorList>
            <person name="Gaulin E."/>
            <person name="Dumas B."/>
        </authorList>
    </citation>
    <scope>NUCLEOTIDE SEQUENCE [LARGE SCALE GENOMIC DNA]</scope>
    <source>
        <strain evidence="9">CBS 568.67</strain>
    </source>
</reference>
<dbReference type="InterPro" id="IPR004299">
    <property type="entry name" value="MBOAT_fam"/>
</dbReference>
<name>A0A485KL35_9STRA</name>
<feature type="transmembrane region" description="Helical" evidence="7">
    <location>
        <begin position="98"/>
        <end position="117"/>
    </location>
</feature>
<dbReference type="GO" id="GO:0016746">
    <property type="term" value="F:acyltransferase activity"/>
    <property type="evidence" value="ECO:0007669"/>
    <property type="project" value="UniProtKB-KW"/>
</dbReference>
<dbReference type="InterPro" id="IPR049941">
    <property type="entry name" value="LPLAT_7/PORCN-like"/>
</dbReference>
<feature type="transmembrane region" description="Helical" evidence="7">
    <location>
        <begin position="411"/>
        <end position="435"/>
    </location>
</feature>
<evidence type="ECO:0000256" key="3">
    <source>
        <dbReference type="ARBA" id="ARBA00022692"/>
    </source>
</evidence>
<dbReference type="AlphaFoldDB" id="A0A485KL35"/>
<dbReference type="PANTHER" id="PTHR13906">
    <property type="entry name" value="PORCUPINE"/>
    <property type="match status" value="1"/>
</dbReference>
<comment type="subcellular location">
    <subcellularLocation>
        <location evidence="1">Membrane</location>
        <topology evidence="1">Multi-pass membrane protein</topology>
    </subcellularLocation>
</comment>
<dbReference type="OrthoDB" id="286734at2759"/>
<dbReference type="Pfam" id="PF03062">
    <property type="entry name" value="MBOAT"/>
    <property type="match status" value="1"/>
</dbReference>
<feature type="transmembrane region" description="Helical" evidence="7">
    <location>
        <begin position="170"/>
        <end position="189"/>
    </location>
</feature>
<feature type="transmembrane region" description="Helical" evidence="7">
    <location>
        <begin position="31"/>
        <end position="51"/>
    </location>
</feature>
<gene>
    <name evidence="9" type="primary">Aste57867_8672</name>
    <name evidence="8" type="ORF">As57867_008638</name>
    <name evidence="9" type="ORF">ASTE57867_8672</name>
</gene>
<dbReference type="EMBL" id="VJMH01005111">
    <property type="protein sequence ID" value="KAF0700821.1"/>
    <property type="molecule type" value="Genomic_DNA"/>
</dbReference>
<reference evidence="8" key="2">
    <citation type="submission" date="2019-06" db="EMBL/GenBank/DDBJ databases">
        <title>Genomics analysis of Aphanomyces spp. identifies a new class of oomycete effector associated with host adaptation.</title>
        <authorList>
            <person name="Gaulin E."/>
        </authorList>
    </citation>
    <scope>NUCLEOTIDE SEQUENCE</scope>
    <source>
        <strain evidence="8">CBS 578.67</strain>
    </source>
</reference>
<keyword evidence="10" id="KW-1185">Reference proteome</keyword>
<keyword evidence="6" id="KW-0012">Acyltransferase</keyword>
<sequence>MDLPIVMMDPFVPAREAVDAMSLRIGVPSNVVRLMIGLIGGCLLAPLSHLLSSPRHRHTLNTVVGMAMGWFVFDVSLVHSIVPTVLVYTLMVAAPRHLVGQITAVVLFAYLVAAHALREFGGASIMWDAPQMVLTLKLTGTAISFADGALPTDKKSDSMLRNQLLDRPSFLALFGYVYFFPTFLVGPIFEFNEYLMWVDRPQVAPWRVTLYVLAMLVVCIAGHAASELYFPILAMDRPTYYSHLPFPARLCLQLVASALMKFRFYMVWQFGELGGILAGYGYNDTTRTWDGLQNNNLFLVEIPVNLRVAINNWNIKVAKWLNTYVYQRVGLHCGKPTTLSTFAVFIASAAWHGLLPGYYAFFIMGGLGTEVGRHVRRRCRHYFHYTEDRQAHPWAPFLDFLDPKKASPLAIVYDVGGVVLSWVMIGYCAPSFVWLDMARCFKWWSTVYCIPHIVTVVTLVAFLVTDPKQPRKAT</sequence>
<organism evidence="9 10">
    <name type="scientific">Aphanomyces stellatus</name>
    <dbReference type="NCBI Taxonomy" id="120398"/>
    <lineage>
        <taxon>Eukaryota</taxon>
        <taxon>Sar</taxon>
        <taxon>Stramenopiles</taxon>
        <taxon>Oomycota</taxon>
        <taxon>Saprolegniomycetes</taxon>
        <taxon>Saprolegniales</taxon>
        <taxon>Verrucalvaceae</taxon>
        <taxon>Aphanomyces</taxon>
    </lineage>
</organism>
<feature type="transmembrane region" description="Helical" evidence="7">
    <location>
        <begin position="71"/>
        <end position="91"/>
    </location>
</feature>
<keyword evidence="4 7" id="KW-1133">Transmembrane helix</keyword>
<dbReference type="GO" id="GO:0016020">
    <property type="term" value="C:membrane"/>
    <property type="evidence" value="ECO:0007669"/>
    <property type="project" value="UniProtKB-SubCell"/>
</dbReference>
<feature type="transmembrane region" description="Helical" evidence="7">
    <location>
        <begin position="342"/>
        <end position="368"/>
    </location>
</feature>
<evidence type="ECO:0000313" key="8">
    <source>
        <dbReference type="EMBL" id="KAF0700821.1"/>
    </source>
</evidence>
<evidence type="ECO:0000256" key="6">
    <source>
        <dbReference type="ARBA" id="ARBA00023315"/>
    </source>
</evidence>
<dbReference type="EMBL" id="CAADRA010005132">
    <property type="protein sequence ID" value="VFT85558.1"/>
    <property type="molecule type" value="Genomic_DNA"/>
</dbReference>
<evidence type="ECO:0000256" key="4">
    <source>
        <dbReference type="ARBA" id="ARBA00022989"/>
    </source>
</evidence>